<dbReference type="Ensembl" id="ENSPTRT00000095450.1">
    <property type="protein sequence ID" value="ENSPTRP00000087072.1"/>
    <property type="gene ID" value="ENSPTRG00000048320.1"/>
</dbReference>
<sequence>MMSHQSVLQMCPRAPAEGRNTVALLLVPCARHAPHLPSALPPPAPPGAPPRDSRSGKSPGANSWLMVTCCSLVTSETMRVDLRRSSMWTDCHSPVKSEATHNSLSRDIAHPGLSLSCCATNDWHPEAETLEWACAETTQPDTIHDPILCPSTASPQAATVRPAMAGVGRTRG</sequence>
<dbReference type="AlphaFoldDB" id="A0A2I3TDX2"/>
<evidence type="ECO:0000313" key="2">
    <source>
        <dbReference type="Ensembl" id="ENSPTRP00000087072.1"/>
    </source>
</evidence>
<accession>A0A2I3TDX2</accession>
<dbReference type="GeneTree" id="ENSGT00910000147047"/>
<evidence type="ECO:0000313" key="3">
    <source>
        <dbReference type="Proteomes" id="UP000002277"/>
    </source>
</evidence>
<feature type="compositionally biased region" description="Pro residues" evidence="1">
    <location>
        <begin position="39"/>
        <end position="49"/>
    </location>
</feature>
<reference evidence="2 3" key="1">
    <citation type="journal article" date="2005" name="Nature">
        <title>Initial sequence of the chimpanzee genome and comparison with the human genome.</title>
        <authorList>
            <consortium name="Chimpanzee sequencing and analysis consortium"/>
        </authorList>
    </citation>
    <scope>NUCLEOTIDE SEQUENCE [LARGE SCALE GENOMIC DNA]</scope>
</reference>
<organism evidence="2 3">
    <name type="scientific">Pan troglodytes</name>
    <name type="common">Chimpanzee</name>
    <dbReference type="NCBI Taxonomy" id="9598"/>
    <lineage>
        <taxon>Eukaryota</taxon>
        <taxon>Metazoa</taxon>
        <taxon>Chordata</taxon>
        <taxon>Craniata</taxon>
        <taxon>Vertebrata</taxon>
        <taxon>Euteleostomi</taxon>
        <taxon>Mammalia</taxon>
        <taxon>Eutheria</taxon>
        <taxon>Euarchontoglires</taxon>
        <taxon>Primates</taxon>
        <taxon>Haplorrhini</taxon>
        <taxon>Catarrhini</taxon>
        <taxon>Hominidae</taxon>
        <taxon>Pan</taxon>
    </lineage>
</organism>
<reference evidence="2" key="2">
    <citation type="submission" date="2025-08" db="UniProtKB">
        <authorList>
            <consortium name="Ensembl"/>
        </authorList>
    </citation>
    <scope>IDENTIFICATION</scope>
</reference>
<dbReference type="OMA" id="WHPEAET"/>
<dbReference type="Bgee" id="ENSPTRG00000048320">
    <property type="expression patterns" value="Expressed in lymph node and 21 other cell types or tissues"/>
</dbReference>
<name>A0A2I3TDX2_PANTR</name>
<feature type="region of interest" description="Disordered" evidence="1">
    <location>
        <begin position="36"/>
        <end position="60"/>
    </location>
</feature>
<reference evidence="2" key="3">
    <citation type="submission" date="2025-09" db="UniProtKB">
        <authorList>
            <consortium name="Ensembl"/>
        </authorList>
    </citation>
    <scope>IDENTIFICATION</scope>
</reference>
<proteinExistence type="predicted"/>
<evidence type="ECO:0000256" key="1">
    <source>
        <dbReference type="SAM" id="MobiDB-lite"/>
    </source>
</evidence>
<dbReference type="EMBL" id="AC193262">
    <property type="status" value="NOT_ANNOTATED_CDS"/>
    <property type="molecule type" value="Genomic_DNA"/>
</dbReference>
<protein>
    <submittedName>
        <fullName evidence="2">Uncharacterized protein</fullName>
    </submittedName>
</protein>
<dbReference type="InParanoid" id="A0A2I3TDX2"/>
<keyword evidence="3" id="KW-1185">Reference proteome</keyword>
<dbReference type="Proteomes" id="UP000002277">
    <property type="component" value="Chromosome 17"/>
</dbReference>